<proteinExistence type="predicted"/>
<dbReference type="InterPro" id="IPR036188">
    <property type="entry name" value="FAD/NAD-bd_sf"/>
</dbReference>
<name>A0A852VWB2_9MICO</name>
<keyword evidence="5" id="KW-1185">Reference proteome</keyword>
<dbReference type="Pfam" id="PF13450">
    <property type="entry name" value="NAD_binding_8"/>
    <property type="match status" value="1"/>
</dbReference>
<dbReference type="RefSeq" id="WP_185991350.1">
    <property type="nucleotide sequence ID" value="NZ_JACCAE010000001.1"/>
</dbReference>
<dbReference type="SUPFAM" id="SSF51905">
    <property type="entry name" value="FAD/NAD(P)-binding domain"/>
    <property type="match status" value="1"/>
</dbReference>
<dbReference type="AlphaFoldDB" id="A0A852VWB2"/>
<dbReference type="GO" id="GO:0004497">
    <property type="term" value="F:monooxygenase activity"/>
    <property type="evidence" value="ECO:0007669"/>
    <property type="project" value="UniProtKB-KW"/>
</dbReference>
<gene>
    <name evidence="4" type="ORF">BJY20_001946</name>
</gene>
<evidence type="ECO:0000256" key="1">
    <source>
        <dbReference type="ARBA" id="ARBA00023002"/>
    </source>
</evidence>
<evidence type="ECO:0000313" key="5">
    <source>
        <dbReference type="Proteomes" id="UP000554054"/>
    </source>
</evidence>
<comment type="caution">
    <text evidence="4">The sequence shown here is derived from an EMBL/GenBank/DDBJ whole genome shotgun (WGS) entry which is preliminary data.</text>
</comment>
<dbReference type="PRINTS" id="PR00420">
    <property type="entry name" value="RNGMNOXGNASE"/>
</dbReference>
<accession>A0A852VWB2</accession>
<dbReference type="EMBL" id="JACCAE010000001">
    <property type="protein sequence ID" value="NYF98554.1"/>
    <property type="molecule type" value="Genomic_DNA"/>
</dbReference>
<dbReference type="Pfam" id="PF01494">
    <property type="entry name" value="FAD_binding_3"/>
    <property type="match status" value="1"/>
</dbReference>
<dbReference type="GO" id="GO:0071949">
    <property type="term" value="F:FAD binding"/>
    <property type="evidence" value="ECO:0007669"/>
    <property type="project" value="InterPro"/>
</dbReference>
<dbReference type="PANTHER" id="PTHR13789:SF309">
    <property type="entry name" value="PUTATIVE (AFU_ORTHOLOGUE AFUA_6G14510)-RELATED"/>
    <property type="match status" value="1"/>
</dbReference>
<keyword evidence="2" id="KW-0503">Monooxygenase</keyword>
<dbReference type="Gene3D" id="3.50.50.60">
    <property type="entry name" value="FAD/NAD(P)-binding domain"/>
    <property type="match status" value="1"/>
</dbReference>
<dbReference type="InterPro" id="IPR050493">
    <property type="entry name" value="FAD-dep_Monooxygenase_BioMet"/>
</dbReference>
<keyword evidence="1" id="KW-0560">Oxidoreductase</keyword>
<dbReference type="Proteomes" id="UP000554054">
    <property type="component" value="Unassembled WGS sequence"/>
</dbReference>
<evidence type="ECO:0000313" key="4">
    <source>
        <dbReference type="EMBL" id="NYF98554.1"/>
    </source>
</evidence>
<organism evidence="4 5">
    <name type="scientific">Janibacter cremeus</name>
    <dbReference type="NCBI Taxonomy" id="1285192"/>
    <lineage>
        <taxon>Bacteria</taxon>
        <taxon>Bacillati</taxon>
        <taxon>Actinomycetota</taxon>
        <taxon>Actinomycetes</taxon>
        <taxon>Micrococcales</taxon>
        <taxon>Intrasporangiaceae</taxon>
        <taxon>Janibacter</taxon>
    </lineage>
</organism>
<evidence type="ECO:0000256" key="2">
    <source>
        <dbReference type="ARBA" id="ARBA00023033"/>
    </source>
</evidence>
<dbReference type="InterPro" id="IPR002938">
    <property type="entry name" value="FAD-bd"/>
</dbReference>
<dbReference type="PANTHER" id="PTHR13789">
    <property type="entry name" value="MONOOXYGENASE"/>
    <property type="match status" value="1"/>
</dbReference>
<reference evidence="4 5" key="1">
    <citation type="submission" date="2020-07" db="EMBL/GenBank/DDBJ databases">
        <title>Sequencing the genomes of 1000 actinobacteria strains.</title>
        <authorList>
            <person name="Klenk H.-P."/>
        </authorList>
    </citation>
    <scope>NUCLEOTIDE SEQUENCE [LARGE SCALE GENOMIC DNA]</scope>
    <source>
        <strain evidence="4 5">DSM 26154</strain>
    </source>
</reference>
<feature type="domain" description="FAD-binding" evidence="3">
    <location>
        <begin position="272"/>
        <end position="310"/>
    </location>
</feature>
<evidence type="ECO:0000259" key="3">
    <source>
        <dbReference type="Pfam" id="PF01494"/>
    </source>
</evidence>
<protein>
    <submittedName>
        <fullName evidence="4">2-polyprenyl-6-methoxyphenol hydroxylase-like FAD-dependent oxidoreductase</fullName>
    </submittedName>
</protein>
<sequence>MSEHVLIVGGGIAGLTLAAALDPSRFRVTLVEERPERAGAGTVLALWRGAMADLDRLGVGERIRAASITSDHGTLRDSHGGVLARHRVPRLCFAPRPELVAAFEAVLPTTVTRLTCEVTDPRALATEVGADLVVGADGVRSVCRQACLRPSGVLAGRGFVARSSHLNPRPVVTEWIALRGHLPGRRPQGPTEWWGPGGVFGVTPGPRGAAWFCAVRTDQPDRRLQAPSLEGALALATNRFGDWDPLLQQVLAEVGGEADVQRILLAPPLRRSAADGLVLIGDAAHGMAPNLGRGANEAIRDATVLAAMLHRHGAKGGPLAFPRRRHATTQVLRLASSVALRTATTSRLAGVRDHVLRMLPQQAPPTG</sequence>